<evidence type="ECO:0000256" key="4">
    <source>
        <dbReference type="SAM" id="MobiDB-lite"/>
    </source>
</evidence>
<dbReference type="Pfam" id="PF13639">
    <property type="entry name" value="zf-RING_2"/>
    <property type="match status" value="1"/>
</dbReference>
<dbReference type="EMBL" id="CAJNOL010001797">
    <property type="protein sequence ID" value="CAF1420251.1"/>
    <property type="molecule type" value="Genomic_DNA"/>
</dbReference>
<feature type="region of interest" description="Disordered" evidence="4">
    <location>
        <begin position="103"/>
        <end position="138"/>
    </location>
</feature>
<proteinExistence type="predicted"/>
<dbReference type="InterPro" id="IPR051834">
    <property type="entry name" value="RING_finger_E3_ligase"/>
</dbReference>
<feature type="compositionally biased region" description="Low complexity" evidence="4">
    <location>
        <begin position="122"/>
        <end position="138"/>
    </location>
</feature>
<dbReference type="GO" id="GO:0006511">
    <property type="term" value="P:ubiquitin-dependent protein catabolic process"/>
    <property type="evidence" value="ECO:0007669"/>
    <property type="project" value="TreeGrafter"/>
</dbReference>
<dbReference type="SUPFAM" id="SSF57850">
    <property type="entry name" value="RING/U-box"/>
    <property type="match status" value="1"/>
</dbReference>
<dbReference type="GO" id="GO:0061630">
    <property type="term" value="F:ubiquitin protein ligase activity"/>
    <property type="evidence" value="ECO:0007669"/>
    <property type="project" value="TreeGrafter"/>
</dbReference>
<feature type="region of interest" description="Disordered" evidence="4">
    <location>
        <begin position="1"/>
        <end position="30"/>
    </location>
</feature>
<evidence type="ECO:0000259" key="5">
    <source>
        <dbReference type="Pfam" id="PF13639"/>
    </source>
</evidence>
<keyword evidence="1" id="KW-0479">Metal-binding</keyword>
<evidence type="ECO:0000256" key="1">
    <source>
        <dbReference type="ARBA" id="ARBA00022723"/>
    </source>
</evidence>
<feature type="domain" description="RING-type" evidence="5">
    <location>
        <begin position="228"/>
        <end position="261"/>
    </location>
</feature>
<gene>
    <name evidence="7" type="ORF">JXQ802_LOCUS35807</name>
    <name evidence="6" type="ORF">PYM288_LOCUS23104</name>
</gene>
<dbReference type="Proteomes" id="UP000663854">
    <property type="component" value="Unassembled WGS sequence"/>
</dbReference>
<comment type="caution">
    <text evidence="6">The sequence shown here is derived from an EMBL/GenBank/DDBJ whole genome shotgun (WGS) entry which is preliminary data.</text>
</comment>
<dbReference type="GO" id="GO:0008270">
    <property type="term" value="F:zinc ion binding"/>
    <property type="evidence" value="ECO:0007669"/>
    <property type="project" value="UniProtKB-KW"/>
</dbReference>
<dbReference type="Proteomes" id="UP000663870">
    <property type="component" value="Unassembled WGS sequence"/>
</dbReference>
<evidence type="ECO:0000313" key="6">
    <source>
        <dbReference type="EMBL" id="CAF1167905.1"/>
    </source>
</evidence>
<reference evidence="6" key="1">
    <citation type="submission" date="2021-02" db="EMBL/GenBank/DDBJ databases">
        <authorList>
            <person name="Nowell W R."/>
        </authorList>
    </citation>
    <scope>NUCLEOTIDE SEQUENCE</scope>
</reference>
<organism evidence="6 8">
    <name type="scientific">Rotaria sordida</name>
    <dbReference type="NCBI Taxonomy" id="392033"/>
    <lineage>
        <taxon>Eukaryota</taxon>
        <taxon>Metazoa</taxon>
        <taxon>Spiralia</taxon>
        <taxon>Gnathifera</taxon>
        <taxon>Rotifera</taxon>
        <taxon>Eurotatoria</taxon>
        <taxon>Bdelloidea</taxon>
        <taxon>Philodinida</taxon>
        <taxon>Philodinidae</taxon>
        <taxon>Rotaria</taxon>
    </lineage>
</organism>
<keyword evidence="3" id="KW-0862">Zinc</keyword>
<evidence type="ECO:0000313" key="9">
    <source>
        <dbReference type="Proteomes" id="UP000663870"/>
    </source>
</evidence>
<dbReference type="AlphaFoldDB" id="A0A814TZI7"/>
<feature type="compositionally biased region" description="Basic residues" evidence="4">
    <location>
        <begin position="106"/>
        <end position="121"/>
    </location>
</feature>
<dbReference type="Gene3D" id="3.30.40.10">
    <property type="entry name" value="Zinc/RING finger domain, C3HC4 (zinc finger)"/>
    <property type="match status" value="1"/>
</dbReference>
<keyword evidence="9" id="KW-1185">Reference proteome</keyword>
<name>A0A814TZI7_9BILA</name>
<keyword evidence="2" id="KW-0863">Zinc-finger</keyword>
<evidence type="ECO:0000313" key="8">
    <source>
        <dbReference type="Proteomes" id="UP000663854"/>
    </source>
</evidence>
<dbReference type="EMBL" id="CAJNOH010001043">
    <property type="protein sequence ID" value="CAF1167905.1"/>
    <property type="molecule type" value="Genomic_DNA"/>
</dbReference>
<dbReference type="InterPro" id="IPR013083">
    <property type="entry name" value="Znf_RING/FYVE/PHD"/>
</dbReference>
<evidence type="ECO:0000256" key="3">
    <source>
        <dbReference type="ARBA" id="ARBA00022833"/>
    </source>
</evidence>
<dbReference type="PANTHER" id="PTHR45931:SF3">
    <property type="entry name" value="RING ZINC FINGER-CONTAINING PROTEIN"/>
    <property type="match status" value="1"/>
</dbReference>
<dbReference type="GO" id="GO:0005634">
    <property type="term" value="C:nucleus"/>
    <property type="evidence" value="ECO:0007669"/>
    <property type="project" value="TreeGrafter"/>
</dbReference>
<accession>A0A814TZI7</accession>
<evidence type="ECO:0000256" key="2">
    <source>
        <dbReference type="ARBA" id="ARBA00022771"/>
    </source>
</evidence>
<evidence type="ECO:0000313" key="7">
    <source>
        <dbReference type="EMBL" id="CAF1420251.1"/>
    </source>
</evidence>
<sequence length="284" mass="32849">MRRDPINDEEFAQQQQQHLYSESPIDIDDPPLINTQLDHDAIYALELQAEEYSKPSLVIPPSHPYFSSKQESNDSINPTNYVNPNDPIIVSDAELAAHLAAEEKLQRHKQTSQRRPSRTVRRPTSNTTRISTFNISSNNDSNSAINPISMLLQPHNAQNHVPIINDHFNDPATEDLPNMDRDFGPEDYERLLELDKLTKANKLTEEQISTLPTEKYYHAANQSKEEAKCNICMEQFQPQQILRRQTCFHVYHQDCIDPWLRDIDGRPGIVVELIGRRVERRRFS</sequence>
<protein>
    <recommendedName>
        <fullName evidence="5">RING-type domain-containing protein</fullName>
    </recommendedName>
</protein>
<dbReference type="PANTHER" id="PTHR45931">
    <property type="entry name" value="SI:CH211-59O9.10"/>
    <property type="match status" value="1"/>
</dbReference>
<dbReference type="InterPro" id="IPR001841">
    <property type="entry name" value="Znf_RING"/>
</dbReference>